<proteinExistence type="predicted"/>
<name>A0A8S9Y6Q7_APOLU</name>
<keyword evidence="2" id="KW-0472">Membrane</keyword>
<dbReference type="InterPro" id="IPR029399">
    <property type="entry name" value="TMEM192"/>
</dbReference>
<comment type="caution">
    <text evidence="3">The sequence shown here is derived from an EMBL/GenBank/DDBJ whole genome shotgun (WGS) entry which is preliminary data.</text>
</comment>
<dbReference type="Pfam" id="PF14802">
    <property type="entry name" value="TMEM192"/>
    <property type="match status" value="1"/>
</dbReference>
<keyword evidence="2" id="KW-0812">Transmembrane</keyword>
<dbReference type="EMBL" id="WIXP02000001">
    <property type="protein sequence ID" value="KAF6216409.1"/>
    <property type="molecule type" value="Genomic_DNA"/>
</dbReference>
<feature type="region of interest" description="Disordered" evidence="1">
    <location>
        <begin position="311"/>
        <end position="343"/>
    </location>
</feature>
<evidence type="ECO:0000313" key="4">
    <source>
        <dbReference type="Proteomes" id="UP000466442"/>
    </source>
</evidence>
<organism evidence="3 4">
    <name type="scientific">Apolygus lucorum</name>
    <name type="common">Small green plant bug</name>
    <name type="synonym">Lygocoris lucorum</name>
    <dbReference type="NCBI Taxonomy" id="248454"/>
    <lineage>
        <taxon>Eukaryota</taxon>
        <taxon>Metazoa</taxon>
        <taxon>Ecdysozoa</taxon>
        <taxon>Arthropoda</taxon>
        <taxon>Hexapoda</taxon>
        <taxon>Insecta</taxon>
        <taxon>Pterygota</taxon>
        <taxon>Neoptera</taxon>
        <taxon>Paraneoptera</taxon>
        <taxon>Hemiptera</taxon>
        <taxon>Heteroptera</taxon>
        <taxon>Panheteroptera</taxon>
        <taxon>Cimicomorpha</taxon>
        <taxon>Miridae</taxon>
        <taxon>Mirini</taxon>
        <taxon>Apolygus</taxon>
    </lineage>
</organism>
<keyword evidence="2" id="KW-1133">Transmembrane helix</keyword>
<accession>A0A8S9Y6Q7</accession>
<protein>
    <recommendedName>
        <fullName evidence="5">Transmembrane protein 192</fullName>
    </recommendedName>
</protein>
<sequence length="353" mass="40584">MIDKSDNLLRLLRSSLKFVITVAIQIKRSGWRKVQADKPATFPGMEPTAGEYEWQSVNSRPQVPPFFDLPFKLRTLRPAVFQGVLMTTFLAVTIWFKAKHFLLDGQCSNLTVLLFTQVSLWMISLIYQHFFTSNHNILREHGYNLLSSKFQRKSSYLFYILTCTNAFIVLYVAASITYAPSVLCDWECPYSALNLTTYTILAQGVLYLVATYSYVHSIKIFNSTELIPDVHAITGIIDLFYQMELNGPVDHSDHFDQLRRHLREQSYLNEYYFNLFHRLRELGVVRESMFGSFTNQNDECTTGRCGPWHPDLPSATRYGHPPETSAIPPPGGPSRHNQASDTEDDLFVFYFPS</sequence>
<feature type="transmembrane region" description="Helical" evidence="2">
    <location>
        <begin position="198"/>
        <end position="215"/>
    </location>
</feature>
<feature type="transmembrane region" description="Helical" evidence="2">
    <location>
        <begin position="156"/>
        <end position="178"/>
    </location>
</feature>
<evidence type="ECO:0000256" key="2">
    <source>
        <dbReference type="SAM" id="Phobius"/>
    </source>
</evidence>
<keyword evidence="4" id="KW-1185">Reference proteome</keyword>
<evidence type="ECO:0000313" key="3">
    <source>
        <dbReference type="EMBL" id="KAF6216409.1"/>
    </source>
</evidence>
<evidence type="ECO:0008006" key="5">
    <source>
        <dbReference type="Google" id="ProtNLM"/>
    </source>
</evidence>
<dbReference type="AlphaFoldDB" id="A0A8S9Y6Q7"/>
<feature type="transmembrane region" description="Helical" evidence="2">
    <location>
        <begin position="110"/>
        <end position="130"/>
    </location>
</feature>
<reference evidence="3" key="1">
    <citation type="journal article" date="2021" name="Mol. Ecol. Resour.">
        <title>Apolygus lucorum genome provides insights into omnivorousness and mesophyll feeding.</title>
        <authorList>
            <person name="Liu Y."/>
            <person name="Liu H."/>
            <person name="Wang H."/>
            <person name="Huang T."/>
            <person name="Liu B."/>
            <person name="Yang B."/>
            <person name="Yin L."/>
            <person name="Li B."/>
            <person name="Zhang Y."/>
            <person name="Zhang S."/>
            <person name="Jiang F."/>
            <person name="Zhang X."/>
            <person name="Ren Y."/>
            <person name="Wang B."/>
            <person name="Wang S."/>
            <person name="Lu Y."/>
            <person name="Wu K."/>
            <person name="Fan W."/>
            <person name="Wang G."/>
        </authorList>
    </citation>
    <scope>NUCLEOTIDE SEQUENCE</scope>
    <source>
        <strain evidence="3">12Hb</strain>
    </source>
</reference>
<gene>
    <name evidence="3" type="ORF">GE061_000751</name>
</gene>
<evidence type="ECO:0000256" key="1">
    <source>
        <dbReference type="SAM" id="MobiDB-lite"/>
    </source>
</evidence>
<dbReference type="Proteomes" id="UP000466442">
    <property type="component" value="Linkage Group LG1"/>
</dbReference>
<feature type="transmembrane region" description="Helical" evidence="2">
    <location>
        <begin position="79"/>
        <end position="98"/>
    </location>
</feature>